<reference evidence="1 2" key="1">
    <citation type="submission" date="2022-05" db="EMBL/GenBank/DDBJ databases">
        <title>Description of the Bartonella bilalgolemii sp. nov. Isolated from Apodemus uralensis (Pallas 1811).</title>
        <authorList>
            <person name="Zgheib R."/>
            <person name="Celebi B."/>
        </authorList>
    </citation>
    <scope>NUCLEOTIDE SEQUENCE [LARGE SCALE GENOMIC DNA]</scope>
    <source>
        <strain evidence="1 2">G70</strain>
    </source>
</reference>
<keyword evidence="2" id="KW-1185">Reference proteome</keyword>
<proteinExistence type="predicted"/>
<gene>
    <name evidence="1" type="ORF">M4Z11_01365</name>
</gene>
<dbReference type="RefSeq" id="WP_249675216.1">
    <property type="nucleotide sequence ID" value="NZ_JAMCOF010000002.1"/>
</dbReference>
<name>A0ABT0P835_9HYPH</name>
<sequence>MKKPIFINPNEILLAMCSNENENTAHSGPFYDETEVLNFLSDIDDVERIIRIELSTNRWEDISEEIAEAYLDQSSWMLDEDSDIPPFVEYSDAYEVLKKDLEDQKIDDEIYGTYEEQHRLRLSDVI</sequence>
<evidence type="ECO:0000313" key="2">
    <source>
        <dbReference type="Proteomes" id="UP001523003"/>
    </source>
</evidence>
<evidence type="ECO:0000313" key="1">
    <source>
        <dbReference type="EMBL" id="MCL6229272.1"/>
    </source>
</evidence>
<organism evidence="1 2">
    <name type="scientific">Bartonella bilalgolemii</name>
    <dbReference type="NCBI Taxonomy" id="2942911"/>
    <lineage>
        <taxon>Bacteria</taxon>
        <taxon>Pseudomonadati</taxon>
        <taxon>Pseudomonadota</taxon>
        <taxon>Alphaproteobacteria</taxon>
        <taxon>Hyphomicrobiales</taxon>
        <taxon>Bartonellaceae</taxon>
        <taxon>Bartonella</taxon>
    </lineage>
</organism>
<comment type="caution">
    <text evidence="1">The sequence shown here is derived from an EMBL/GenBank/DDBJ whole genome shotgun (WGS) entry which is preliminary data.</text>
</comment>
<accession>A0ABT0P835</accession>
<protein>
    <submittedName>
        <fullName evidence="1">Uncharacterized protein</fullName>
    </submittedName>
</protein>
<dbReference type="Proteomes" id="UP001523003">
    <property type="component" value="Unassembled WGS sequence"/>
</dbReference>
<dbReference type="EMBL" id="JAMCOF010000002">
    <property type="protein sequence ID" value="MCL6229272.1"/>
    <property type="molecule type" value="Genomic_DNA"/>
</dbReference>